<dbReference type="InterPro" id="IPR036388">
    <property type="entry name" value="WH-like_DNA-bd_sf"/>
</dbReference>
<dbReference type="Gene3D" id="1.10.10.10">
    <property type="entry name" value="Winged helix-like DNA-binding domain superfamily/Winged helix DNA-binding domain"/>
    <property type="match status" value="1"/>
</dbReference>
<gene>
    <name evidence="6" type="ORF">GPA10_29595</name>
</gene>
<dbReference type="InterPro" id="IPR016032">
    <property type="entry name" value="Sig_transdc_resp-reg_C-effctor"/>
</dbReference>
<dbReference type="PANTHER" id="PTHR16305">
    <property type="entry name" value="TESTICULAR SOLUBLE ADENYLYL CYCLASE"/>
    <property type="match status" value="1"/>
</dbReference>
<evidence type="ECO:0000313" key="6">
    <source>
        <dbReference type="EMBL" id="MVO88801.1"/>
    </source>
</evidence>
<dbReference type="GO" id="GO:0005524">
    <property type="term" value="F:ATP binding"/>
    <property type="evidence" value="ECO:0007669"/>
    <property type="project" value="UniProtKB-KW"/>
</dbReference>
<accession>A0A6L6X4W6</accession>
<evidence type="ECO:0000256" key="1">
    <source>
        <dbReference type="ARBA" id="ARBA00022741"/>
    </source>
</evidence>
<dbReference type="Proteomes" id="UP000483802">
    <property type="component" value="Unassembled WGS sequence"/>
</dbReference>
<evidence type="ECO:0000313" key="7">
    <source>
        <dbReference type="Proteomes" id="UP000483802"/>
    </source>
</evidence>
<dbReference type="EMBL" id="WPNZ01000019">
    <property type="protein sequence ID" value="MVO88801.1"/>
    <property type="molecule type" value="Genomic_DNA"/>
</dbReference>
<evidence type="ECO:0000259" key="5">
    <source>
        <dbReference type="PROSITE" id="PS50043"/>
    </source>
</evidence>
<feature type="region of interest" description="Disordered" evidence="3">
    <location>
        <begin position="940"/>
        <end position="965"/>
    </location>
</feature>
<dbReference type="GO" id="GO:0003677">
    <property type="term" value="F:DNA binding"/>
    <property type="evidence" value="ECO:0007669"/>
    <property type="project" value="InterPro"/>
</dbReference>
<comment type="caution">
    <text evidence="6">The sequence shown here is derived from an EMBL/GenBank/DDBJ whole genome shotgun (WGS) entry which is preliminary data.</text>
</comment>
<dbReference type="InterPro" id="IPR027417">
    <property type="entry name" value="P-loop_NTPase"/>
</dbReference>
<dbReference type="GO" id="GO:0004016">
    <property type="term" value="F:adenylate cyclase activity"/>
    <property type="evidence" value="ECO:0007669"/>
    <property type="project" value="TreeGrafter"/>
</dbReference>
<feature type="transmembrane region" description="Helical" evidence="4">
    <location>
        <begin position="20"/>
        <end position="45"/>
    </location>
</feature>
<protein>
    <submittedName>
        <fullName evidence="6">AAA family ATPase</fullName>
    </submittedName>
</protein>
<keyword evidence="4" id="KW-0472">Membrane</keyword>
<reference evidence="6 7" key="1">
    <citation type="submission" date="2019-11" db="EMBL/GenBank/DDBJ databases">
        <title>Streptomyces typhae sp. nov., a novel endophytic actinomycete isolated from the root of cattail pollen (Typha angustifolia L.).</title>
        <authorList>
            <person name="Peng C."/>
        </authorList>
    </citation>
    <scope>NUCLEOTIDE SEQUENCE [LARGE SCALE GENOMIC DNA]</scope>
    <source>
        <strain evidence="7">p1417</strain>
    </source>
</reference>
<evidence type="ECO:0000256" key="4">
    <source>
        <dbReference type="SAM" id="Phobius"/>
    </source>
</evidence>
<evidence type="ECO:0000256" key="3">
    <source>
        <dbReference type="SAM" id="MobiDB-lite"/>
    </source>
</evidence>
<dbReference type="PRINTS" id="PR00038">
    <property type="entry name" value="HTHLUXR"/>
</dbReference>
<sequence>MRAQASNSWASMVRRGCGAFVCEAMVCGISVCGAFVCGAFMGRAWRGKHPCRIVRVRYLYAGAMVSDRVVSPVFVGRDDALAALAGAWQTAVGAPAVALVAGEAGIGKSRLVTEFEHALDLPVRMVRGACAEFGGEGLAYAPFVAVLRRLVREGAAAAGRYRELARWFPELGEVPEAQPGEQRPLSGKHRLYEEVLALVEEVAAARPVVVAVEDLHWADAASRELFAFLARNLTQPGVLLLATYRLGGAGAGQLGPLLSELARGPRTTTLRLPRLTEGHVGLQLAAILGTAPDAATVHRVHRRSDGNPLFVEALAHGDSHTPDSLRELLLRAPRALPSPARLLLSLVSAGGDFVTHRLLESVADESGPELDALLRPLVDQGLLVTADDGYAFRHALIRQAVYEDLLPGERIRLHTRYAEALRDSDAYAELAAHTYAAGDHERALAFAYRAAHRARRSYAYDEQRRMLERVLDLWDRVRDPSAALGTGPSGTGPLDIGPLDSGPRGADLVGVLTEAAEACMFSGDYRRGIDHATAGLAAVDERRAPERAALLLEHRGRLRHRLGGTGNADFDHALRLLPDDVGNVLRGRVLGVMAMGLLPDADAARWAFDEALRIGRHTGDATVTVRGLLGTGARDGDLGALAEARGLAERLDSHDLLLTVPMYEAMVHTRTGEHRRGVDAALDGFRRARRSGLGLSRGADLACYAAHGLILTGRWDHASALLDEALAEDPPPAARQHLRRLVGRLALCRGDVAAAAAAASGPADALRSTGLLQHYQLVCLLAVAQGDPEEADRVLGRTLADPWFTRVPSSEARSVLVTGALVQEARLDADCNGPTAQQAEDRRTELTLLDAGLPEYGRLDRARRSHLHALLRGGGWQQAVSAWRELGQPYHLAQCLLRAGRSALAAGDLTGGSAQLEEAAELADSLGAAPLSRRIALAAGQAPASHGAPPARPAEGADAPGTAHGTARLTAREHEVLLLIAEGLSNRQIAGRLHISPSTAGVHVSHILAKLGASTRTRAAAIAHRQGWTAAAPPE</sequence>
<dbReference type="InterPro" id="IPR041664">
    <property type="entry name" value="AAA_16"/>
</dbReference>
<dbReference type="GO" id="GO:0006355">
    <property type="term" value="P:regulation of DNA-templated transcription"/>
    <property type="evidence" value="ECO:0007669"/>
    <property type="project" value="InterPro"/>
</dbReference>
<proteinExistence type="predicted"/>
<keyword evidence="1" id="KW-0547">Nucleotide-binding</keyword>
<dbReference type="CDD" id="cd06170">
    <property type="entry name" value="LuxR_C_like"/>
    <property type="match status" value="1"/>
</dbReference>
<keyword evidence="4" id="KW-0812">Transmembrane</keyword>
<organism evidence="6 7">
    <name type="scientific">Streptomyces typhae</name>
    <dbReference type="NCBI Taxonomy" id="2681492"/>
    <lineage>
        <taxon>Bacteria</taxon>
        <taxon>Bacillati</taxon>
        <taxon>Actinomycetota</taxon>
        <taxon>Actinomycetes</taxon>
        <taxon>Kitasatosporales</taxon>
        <taxon>Streptomycetaceae</taxon>
        <taxon>Streptomyces</taxon>
    </lineage>
</organism>
<dbReference type="SUPFAM" id="SSF46894">
    <property type="entry name" value="C-terminal effector domain of the bipartite response regulators"/>
    <property type="match status" value="1"/>
</dbReference>
<dbReference type="AlphaFoldDB" id="A0A6L6X4W6"/>
<dbReference type="PROSITE" id="PS50043">
    <property type="entry name" value="HTH_LUXR_2"/>
    <property type="match status" value="1"/>
</dbReference>
<keyword evidence="4" id="KW-1133">Transmembrane helix</keyword>
<dbReference type="InterPro" id="IPR000792">
    <property type="entry name" value="Tscrpt_reg_LuxR_C"/>
</dbReference>
<dbReference type="SMART" id="SM00421">
    <property type="entry name" value="HTH_LUXR"/>
    <property type="match status" value="1"/>
</dbReference>
<dbReference type="Pfam" id="PF00196">
    <property type="entry name" value="GerE"/>
    <property type="match status" value="1"/>
</dbReference>
<dbReference type="GO" id="GO:0005737">
    <property type="term" value="C:cytoplasm"/>
    <property type="evidence" value="ECO:0007669"/>
    <property type="project" value="TreeGrafter"/>
</dbReference>
<name>A0A6L6X4W6_9ACTN</name>
<dbReference type="PANTHER" id="PTHR16305:SF35">
    <property type="entry name" value="TRANSCRIPTIONAL ACTIVATOR DOMAIN"/>
    <property type="match status" value="1"/>
</dbReference>
<dbReference type="SUPFAM" id="SSF52540">
    <property type="entry name" value="P-loop containing nucleoside triphosphate hydrolases"/>
    <property type="match status" value="1"/>
</dbReference>
<keyword evidence="7" id="KW-1185">Reference proteome</keyword>
<dbReference type="Pfam" id="PF13191">
    <property type="entry name" value="AAA_16"/>
    <property type="match status" value="1"/>
</dbReference>
<keyword evidence="2" id="KW-0067">ATP-binding</keyword>
<evidence type="ECO:0000256" key="2">
    <source>
        <dbReference type="ARBA" id="ARBA00022840"/>
    </source>
</evidence>
<feature type="domain" description="HTH luxR-type" evidence="5">
    <location>
        <begin position="962"/>
        <end position="1027"/>
    </location>
</feature>